<dbReference type="GO" id="GO:0005634">
    <property type="term" value="C:nucleus"/>
    <property type="evidence" value="ECO:0007669"/>
    <property type="project" value="UniProtKB-SubCell"/>
</dbReference>
<evidence type="ECO:0000256" key="5">
    <source>
        <dbReference type="ARBA" id="ARBA00022829"/>
    </source>
</evidence>
<feature type="compositionally biased region" description="Basic and acidic residues" evidence="8">
    <location>
        <begin position="52"/>
        <end position="81"/>
    </location>
</feature>
<keyword evidence="5" id="KW-0159">Chromosome partition</keyword>
<feature type="domain" description="Inner centromere protein ARK-binding" evidence="9">
    <location>
        <begin position="131"/>
        <end position="190"/>
    </location>
</feature>
<accession>A0A8J2RPW8</accession>
<comment type="caution">
    <text evidence="10">The sequence shown here is derived from an EMBL/GenBank/DDBJ whole genome shotgun (WGS) entry which is preliminary data.</text>
</comment>
<reference evidence="10" key="1">
    <citation type="submission" date="2021-11" db="EMBL/GenBank/DDBJ databases">
        <authorList>
            <person name="Schell T."/>
        </authorList>
    </citation>
    <scope>NUCLEOTIDE SEQUENCE</scope>
    <source>
        <strain evidence="10">M5</strain>
    </source>
</reference>
<keyword evidence="11" id="KW-1185">Reference proteome</keyword>
<evidence type="ECO:0000256" key="3">
    <source>
        <dbReference type="ARBA" id="ARBA00010042"/>
    </source>
</evidence>
<dbReference type="PANTHER" id="PTHR13142">
    <property type="entry name" value="INNER CENTROMERE PROTEIN"/>
    <property type="match status" value="1"/>
</dbReference>
<dbReference type="GO" id="GO:0000776">
    <property type="term" value="C:kinetochore"/>
    <property type="evidence" value="ECO:0007669"/>
    <property type="project" value="TreeGrafter"/>
</dbReference>
<dbReference type="Gene3D" id="6.10.250.2990">
    <property type="match status" value="1"/>
</dbReference>
<feature type="region of interest" description="Disordered" evidence="8">
    <location>
        <begin position="124"/>
        <end position="147"/>
    </location>
</feature>
<feature type="compositionally biased region" description="Basic and acidic residues" evidence="8">
    <location>
        <begin position="31"/>
        <end position="43"/>
    </location>
</feature>
<evidence type="ECO:0000313" key="10">
    <source>
        <dbReference type="EMBL" id="CAH0103398.1"/>
    </source>
</evidence>
<evidence type="ECO:0000256" key="7">
    <source>
        <dbReference type="ARBA" id="ARBA00023242"/>
    </source>
</evidence>
<comment type="subcellular location">
    <subcellularLocation>
        <location evidence="2">Cytoplasm</location>
        <location evidence="2">Cytoskeleton</location>
        <location evidence="2">Spindle</location>
    </subcellularLocation>
    <subcellularLocation>
        <location evidence="1">Nucleus</location>
    </subcellularLocation>
</comment>
<evidence type="ECO:0000259" key="9">
    <source>
        <dbReference type="Pfam" id="PF03941"/>
    </source>
</evidence>
<keyword evidence="7" id="KW-0539">Nucleus</keyword>
<dbReference type="GO" id="GO:0051310">
    <property type="term" value="P:metaphase chromosome alignment"/>
    <property type="evidence" value="ECO:0007669"/>
    <property type="project" value="TreeGrafter"/>
</dbReference>
<protein>
    <recommendedName>
        <fullName evidence="9">Inner centromere protein ARK-binding domain-containing protein</fullName>
    </recommendedName>
</protein>
<dbReference type="GO" id="GO:0032133">
    <property type="term" value="C:chromosome passenger complex"/>
    <property type="evidence" value="ECO:0007669"/>
    <property type="project" value="TreeGrafter"/>
</dbReference>
<dbReference type="OrthoDB" id="6368403at2759"/>
<name>A0A8J2RPW8_9CRUS</name>
<comment type="similarity">
    <text evidence="3">Belongs to the INCENP family.</text>
</comment>
<evidence type="ECO:0000256" key="4">
    <source>
        <dbReference type="ARBA" id="ARBA00022490"/>
    </source>
</evidence>
<keyword evidence="4" id="KW-0963">Cytoplasm</keyword>
<dbReference type="EMBL" id="CAKKLH010000112">
    <property type="protein sequence ID" value="CAH0103398.1"/>
    <property type="molecule type" value="Genomic_DNA"/>
</dbReference>
<evidence type="ECO:0000313" key="11">
    <source>
        <dbReference type="Proteomes" id="UP000789390"/>
    </source>
</evidence>
<organism evidence="10 11">
    <name type="scientific">Daphnia galeata</name>
    <dbReference type="NCBI Taxonomy" id="27404"/>
    <lineage>
        <taxon>Eukaryota</taxon>
        <taxon>Metazoa</taxon>
        <taxon>Ecdysozoa</taxon>
        <taxon>Arthropoda</taxon>
        <taxon>Crustacea</taxon>
        <taxon>Branchiopoda</taxon>
        <taxon>Diplostraca</taxon>
        <taxon>Cladocera</taxon>
        <taxon>Anomopoda</taxon>
        <taxon>Daphniidae</taxon>
        <taxon>Daphnia</taxon>
    </lineage>
</organism>
<evidence type="ECO:0000256" key="8">
    <source>
        <dbReference type="SAM" id="MobiDB-lite"/>
    </source>
</evidence>
<dbReference type="InterPro" id="IPR005635">
    <property type="entry name" value="Inner_centromere_prot_ARK-bd"/>
</dbReference>
<dbReference type="Pfam" id="PF03941">
    <property type="entry name" value="INCENP_ARK-bind"/>
    <property type="match status" value="1"/>
</dbReference>
<sequence>MERHHRKAKTAANAGISLSVKRGNLRTKYVTHQDSDVSNKLESNRPPLRQLLTEKENKQQAKRKEQKGQERQAKIRQGEAERAKAAAAAAVPVAGPSSLNTTVTLPASLTANYQITPELVTKKGNNYDIGDVRSDDSTDDDTRPKKSIPTWARSVNLKVALNEQANKDIDTESLFPAEVFLREPDLNEIFKIKRDRFDKRTSSAIWKTPPSNYM</sequence>
<evidence type="ECO:0000256" key="6">
    <source>
        <dbReference type="ARBA" id="ARBA00023212"/>
    </source>
</evidence>
<keyword evidence="6" id="KW-0206">Cytoskeleton</keyword>
<dbReference type="PANTHER" id="PTHR13142:SF1">
    <property type="entry name" value="INNER CENTROMERE PROTEIN"/>
    <property type="match status" value="1"/>
</dbReference>
<feature type="compositionally biased region" description="Basic and acidic residues" evidence="8">
    <location>
        <begin position="130"/>
        <end position="144"/>
    </location>
</feature>
<dbReference type="GO" id="GO:0000281">
    <property type="term" value="P:mitotic cytokinesis"/>
    <property type="evidence" value="ECO:0007669"/>
    <property type="project" value="TreeGrafter"/>
</dbReference>
<dbReference type="AlphaFoldDB" id="A0A8J2RPW8"/>
<gene>
    <name evidence="10" type="ORF">DGAL_LOCUS5972</name>
</gene>
<evidence type="ECO:0000256" key="2">
    <source>
        <dbReference type="ARBA" id="ARBA00004186"/>
    </source>
</evidence>
<feature type="region of interest" description="Disordered" evidence="8">
    <location>
        <begin position="1"/>
        <end position="81"/>
    </location>
</feature>
<proteinExistence type="inferred from homology"/>
<dbReference type="GO" id="GO:0030496">
    <property type="term" value="C:midbody"/>
    <property type="evidence" value="ECO:0007669"/>
    <property type="project" value="TreeGrafter"/>
</dbReference>
<evidence type="ECO:0000256" key="1">
    <source>
        <dbReference type="ARBA" id="ARBA00004123"/>
    </source>
</evidence>
<dbReference type="GO" id="GO:1990385">
    <property type="term" value="C:meiotic spindle midzone"/>
    <property type="evidence" value="ECO:0007669"/>
    <property type="project" value="TreeGrafter"/>
</dbReference>
<dbReference type="GO" id="GO:0051257">
    <property type="term" value="P:meiotic spindle midzone assembly"/>
    <property type="evidence" value="ECO:0007669"/>
    <property type="project" value="TreeGrafter"/>
</dbReference>
<dbReference type="Proteomes" id="UP000789390">
    <property type="component" value="Unassembled WGS sequence"/>
</dbReference>